<keyword evidence="4 6" id="KW-1133">Transmembrane helix</keyword>
<name>A0A1J1IQR6_9DIPT</name>
<feature type="transmembrane region" description="Helical" evidence="6">
    <location>
        <begin position="12"/>
        <end position="30"/>
    </location>
</feature>
<keyword evidence="5 6" id="KW-0472">Membrane</keyword>
<evidence type="ECO:0000256" key="3">
    <source>
        <dbReference type="ARBA" id="ARBA00022692"/>
    </source>
</evidence>
<keyword evidence="8" id="KW-1185">Reference proteome</keyword>
<dbReference type="OrthoDB" id="442680at2759"/>
<feature type="transmembrane region" description="Helical" evidence="6">
    <location>
        <begin position="103"/>
        <end position="129"/>
    </location>
</feature>
<evidence type="ECO:0000256" key="6">
    <source>
        <dbReference type="RuleBase" id="RU365102"/>
    </source>
</evidence>
<reference evidence="7 8" key="1">
    <citation type="submission" date="2015-04" db="EMBL/GenBank/DDBJ databases">
        <authorList>
            <person name="Syromyatnikov M.Y."/>
            <person name="Popov V.N."/>
        </authorList>
    </citation>
    <scope>NUCLEOTIDE SEQUENCE [LARGE SCALE GENOMIC DNA]</scope>
</reference>
<dbReference type="EMBL" id="CVRI01000057">
    <property type="protein sequence ID" value="CRL02488.1"/>
    <property type="molecule type" value="Genomic_DNA"/>
</dbReference>
<feature type="transmembrane region" description="Helical" evidence="6">
    <location>
        <begin position="135"/>
        <end position="152"/>
    </location>
</feature>
<gene>
    <name evidence="7" type="ORF">CLUMA_CG015113</name>
</gene>
<dbReference type="GO" id="GO:0015085">
    <property type="term" value="F:calcium ion transmembrane transporter activity"/>
    <property type="evidence" value="ECO:0007669"/>
    <property type="project" value="TreeGrafter"/>
</dbReference>
<organism evidence="7 8">
    <name type="scientific">Clunio marinus</name>
    <dbReference type="NCBI Taxonomy" id="568069"/>
    <lineage>
        <taxon>Eukaryota</taxon>
        <taxon>Metazoa</taxon>
        <taxon>Ecdysozoa</taxon>
        <taxon>Arthropoda</taxon>
        <taxon>Hexapoda</taxon>
        <taxon>Insecta</taxon>
        <taxon>Pterygota</taxon>
        <taxon>Neoptera</taxon>
        <taxon>Endopterygota</taxon>
        <taxon>Diptera</taxon>
        <taxon>Nematocera</taxon>
        <taxon>Chironomoidea</taxon>
        <taxon>Chironomidae</taxon>
        <taxon>Clunio</taxon>
    </lineage>
</organism>
<evidence type="ECO:0000313" key="8">
    <source>
        <dbReference type="Proteomes" id="UP000183832"/>
    </source>
</evidence>
<dbReference type="STRING" id="568069.A0A1J1IQR6"/>
<proteinExistence type="inferred from homology"/>
<accession>A0A1J1IQR6</accession>
<dbReference type="GO" id="GO:0016020">
    <property type="term" value="C:membrane"/>
    <property type="evidence" value="ECO:0007669"/>
    <property type="project" value="UniProtKB-SubCell"/>
</dbReference>
<evidence type="ECO:0000313" key="7">
    <source>
        <dbReference type="EMBL" id="CRL02488.1"/>
    </source>
</evidence>
<dbReference type="GO" id="GO:0032472">
    <property type="term" value="P:Golgi calcium ion transport"/>
    <property type="evidence" value="ECO:0007669"/>
    <property type="project" value="TreeGrafter"/>
</dbReference>
<feature type="transmembrane region" description="Helical" evidence="6">
    <location>
        <begin position="317"/>
        <end position="336"/>
    </location>
</feature>
<feature type="transmembrane region" description="Helical" evidence="6">
    <location>
        <begin position="284"/>
        <end position="305"/>
    </location>
</feature>
<keyword evidence="3 6" id="KW-0812">Transmembrane</keyword>
<dbReference type="GO" id="GO:0005384">
    <property type="term" value="F:manganese ion transmembrane transporter activity"/>
    <property type="evidence" value="ECO:0007669"/>
    <property type="project" value="TreeGrafter"/>
</dbReference>
<evidence type="ECO:0000256" key="2">
    <source>
        <dbReference type="ARBA" id="ARBA00009190"/>
    </source>
</evidence>
<protein>
    <recommendedName>
        <fullName evidence="6">GDT1 family protein</fullName>
    </recommendedName>
</protein>
<dbReference type="AlphaFoldDB" id="A0A1J1IQR6"/>
<evidence type="ECO:0000256" key="4">
    <source>
        <dbReference type="ARBA" id="ARBA00022989"/>
    </source>
</evidence>
<dbReference type="Pfam" id="PF01169">
    <property type="entry name" value="GDT1"/>
    <property type="match status" value="2"/>
</dbReference>
<dbReference type="GO" id="GO:0032468">
    <property type="term" value="P:Golgi calcium ion homeostasis"/>
    <property type="evidence" value="ECO:0007669"/>
    <property type="project" value="TreeGrafter"/>
</dbReference>
<evidence type="ECO:0000256" key="1">
    <source>
        <dbReference type="ARBA" id="ARBA00004141"/>
    </source>
</evidence>
<sequence length="350" mass="38273">MANSQTTINNVLTLILLSIIFVSQFVIVLGDLAPNEEDDDDIKAPTDLKKGDETLSTLEPPKPASNLGFIHAFIASFSVIIVSEIGDKTFFIAAIMSMKYPRLTVFAGAITALALMTILSAVFGMVFIQFIPPHITRWVSVLLFVLFGLKMLHEGWNMTATDAAEEMEEVQHDIRKREDELRLNYLAREQKIEGDVSIEMEPNNLTRLTTNTRSSELEINIMVNKETNKSITTDPETGGAKKAKAGAFTVLFRIFMQAFTMTFVAEWGDRSQITTIILSARENLWGVITGGVIGHAICTGLGVLGGRIIAQKISVRTVTLIGGVVFLLFAITSSIWDPNADSAPSTTGGN</sequence>
<feature type="transmembrane region" description="Helical" evidence="6">
    <location>
        <begin position="245"/>
        <end position="264"/>
    </location>
</feature>
<dbReference type="PANTHER" id="PTHR12608:SF1">
    <property type="entry name" value="TRANSMEMBRANE PROTEIN 165"/>
    <property type="match status" value="1"/>
</dbReference>
<dbReference type="InterPro" id="IPR001727">
    <property type="entry name" value="GDT1-like"/>
</dbReference>
<evidence type="ECO:0000256" key="5">
    <source>
        <dbReference type="ARBA" id="ARBA00023136"/>
    </source>
</evidence>
<dbReference type="Proteomes" id="UP000183832">
    <property type="component" value="Unassembled WGS sequence"/>
</dbReference>
<dbReference type="PROSITE" id="PS01214">
    <property type="entry name" value="UPF0016"/>
    <property type="match status" value="1"/>
</dbReference>
<dbReference type="GO" id="GO:0005794">
    <property type="term" value="C:Golgi apparatus"/>
    <property type="evidence" value="ECO:0007669"/>
    <property type="project" value="TreeGrafter"/>
</dbReference>
<dbReference type="PANTHER" id="PTHR12608">
    <property type="entry name" value="TRANSMEMBRANE PROTEIN HTP-1 RELATED"/>
    <property type="match status" value="1"/>
</dbReference>
<feature type="transmembrane region" description="Helical" evidence="6">
    <location>
        <begin position="64"/>
        <end position="82"/>
    </location>
</feature>
<comment type="similarity">
    <text evidence="2 6">Belongs to the GDT1 family.</text>
</comment>
<comment type="subcellular location">
    <subcellularLocation>
        <location evidence="1 6">Membrane</location>
        <topology evidence="1 6">Multi-pass membrane protein</topology>
    </subcellularLocation>
</comment>
<dbReference type="InterPro" id="IPR049555">
    <property type="entry name" value="GDT1-like_CS"/>
</dbReference>